<evidence type="ECO:0000259" key="2">
    <source>
        <dbReference type="Pfam" id="PF13537"/>
    </source>
</evidence>
<dbReference type="Gene3D" id="3.60.20.10">
    <property type="entry name" value="Glutamine Phosphoribosylpyrophosphate, subunit 1, domain 1"/>
    <property type="match status" value="1"/>
</dbReference>
<evidence type="ECO:0000313" key="4">
    <source>
        <dbReference type="Proteomes" id="UP000199112"/>
    </source>
</evidence>
<dbReference type="InterPro" id="IPR051786">
    <property type="entry name" value="ASN_synthetase/amidase"/>
</dbReference>
<dbReference type="Gene3D" id="3.40.50.620">
    <property type="entry name" value="HUPs"/>
    <property type="match status" value="1"/>
</dbReference>
<dbReference type="InterPro" id="IPR029055">
    <property type="entry name" value="Ntn_hydrolases_N"/>
</dbReference>
<dbReference type="InterPro" id="IPR017932">
    <property type="entry name" value="GATase_2_dom"/>
</dbReference>
<dbReference type="GO" id="GO:0005524">
    <property type="term" value="F:ATP binding"/>
    <property type="evidence" value="ECO:0007669"/>
    <property type="project" value="UniProtKB-KW"/>
</dbReference>
<protein>
    <submittedName>
        <fullName evidence="3">Asparagine synthase (Glutamine-hydrolysing)</fullName>
    </submittedName>
</protein>
<name>A0A1H6G0G2_9EURY</name>
<organism evidence="3 4">
    <name type="scientific">Natronorubrum sediminis</name>
    <dbReference type="NCBI Taxonomy" id="640943"/>
    <lineage>
        <taxon>Archaea</taxon>
        <taxon>Methanobacteriati</taxon>
        <taxon>Methanobacteriota</taxon>
        <taxon>Stenosarchaea group</taxon>
        <taxon>Halobacteria</taxon>
        <taxon>Halobacteriales</taxon>
        <taxon>Natrialbaceae</taxon>
        <taxon>Natronorubrum</taxon>
    </lineage>
</organism>
<dbReference type="Proteomes" id="UP000199112">
    <property type="component" value="Unassembled WGS sequence"/>
</dbReference>
<feature type="domain" description="Glutamine amidotransferase type-2" evidence="2">
    <location>
        <begin position="58"/>
        <end position="159"/>
    </location>
</feature>
<dbReference type="RefSeq" id="WP_090507152.1">
    <property type="nucleotide sequence ID" value="NZ_FNWL01000002.1"/>
</dbReference>
<dbReference type="Pfam" id="PF13537">
    <property type="entry name" value="GATase_7"/>
    <property type="match status" value="1"/>
</dbReference>
<dbReference type="AlphaFoldDB" id="A0A1H6G0G2"/>
<dbReference type="PANTHER" id="PTHR43284:SF1">
    <property type="entry name" value="ASPARAGINE SYNTHETASE"/>
    <property type="match status" value="1"/>
</dbReference>
<keyword evidence="4" id="KW-1185">Reference proteome</keyword>
<evidence type="ECO:0000259" key="1">
    <source>
        <dbReference type="Pfam" id="PF00733"/>
    </source>
</evidence>
<dbReference type="SUPFAM" id="SSF56235">
    <property type="entry name" value="N-terminal nucleophile aminohydrolases (Ntn hydrolases)"/>
    <property type="match status" value="1"/>
</dbReference>
<dbReference type="PANTHER" id="PTHR43284">
    <property type="entry name" value="ASPARAGINE SYNTHETASE (GLUTAMINE-HYDROLYZING)"/>
    <property type="match status" value="1"/>
</dbReference>
<dbReference type="OrthoDB" id="8692at2157"/>
<dbReference type="Pfam" id="PF00733">
    <property type="entry name" value="Asn_synthase"/>
    <property type="match status" value="1"/>
</dbReference>
<dbReference type="GO" id="GO:0006529">
    <property type="term" value="P:asparagine biosynthetic process"/>
    <property type="evidence" value="ECO:0007669"/>
    <property type="project" value="InterPro"/>
</dbReference>
<gene>
    <name evidence="3" type="ORF">SAMN04487967_2329</name>
</gene>
<feature type="domain" description="Asparagine synthetase" evidence="1">
    <location>
        <begin position="235"/>
        <end position="591"/>
    </location>
</feature>
<reference evidence="4" key="1">
    <citation type="submission" date="2016-10" db="EMBL/GenBank/DDBJ databases">
        <authorList>
            <person name="Varghese N."/>
            <person name="Submissions S."/>
        </authorList>
    </citation>
    <scope>NUCLEOTIDE SEQUENCE [LARGE SCALE GENOMIC DNA]</scope>
    <source>
        <strain evidence="4">CGMCC 1.8981</strain>
    </source>
</reference>
<dbReference type="InterPro" id="IPR001962">
    <property type="entry name" value="Asn_synthase"/>
</dbReference>
<proteinExistence type="predicted"/>
<evidence type="ECO:0000313" key="3">
    <source>
        <dbReference type="EMBL" id="SEH15948.1"/>
    </source>
</evidence>
<dbReference type="EMBL" id="FNWL01000002">
    <property type="protein sequence ID" value="SEH15948.1"/>
    <property type="molecule type" value="Genomic_DNA"/>
</dbReference>
<dbReference type="GO" id="GO:0004066">
    <property type="term" value="F:asparagine synthase (glutamine-hydrolyzing) activity"/>
    <property type="evidence" value="ECO:0007669"/>
    <property type="project" value="UniProtKB-EC"/>
</dbReference>
<dbReference type="SUPFAM" id="SSF52402">
    <property type="entry name" value="Adenine nucleotide alpha hydrolases-like"/>
    <property type="match status" value="1"/>
</dbReference>
<dbReference type="InterPro" id="IPR014729">
    <property type="entry name" value="Rossmann-like_a/b/a_fold"/>
</dbReference>
<accession>A0A1H6G0G2</accession>
<sequence length="642" mass="72011">MGNTHGVVCVDGSSPAGLLEEWLSSDAGVHYETEDVAITTAPQGCRTANRSVATGTGDDTIRCWVIGDIYGYDRSAAGHHLGGYVTRPEDVTPAEFCVSHYDRRGFDALSGFNGNFTAIVYDEARRELALCTDRFGTVPLYWTQSTDGTFVFSSNIQFLPFHPDVETEFDAPYLHEYLAFRRTFGVKTPFTGIEKLEPGTVTTISLEDGSMRTDQYWRPRYRPRDESVEWFVDELASRFQTIVDEWTRDNRDYGVLLSGGSDSRLVLAALDDATAYHMNDWMNREAQVAERVALEADVEFELLERGAEYRIGSLERNRCAGSFNGWFTQPYTSGFNTELTGRVDGVLSGLYADSLFGNYGIPSPEVSLGPLGSMTIPTERSVETIDDYIDLLLEDAHDGHQMPTDLRSVLEANIYRDGETVVHHGVTYDSLEELVYYGNCYPLSNDDDMRFHTGLRRTLPYRSPFLDNRLLDLSLSVPIRYRLRRDLVGQAIERLDPSLATIPHASTGMALSQPFAKSYVGEHLRAFYQKHVSRQSPPAPYLTNGPWLDDAELLRSFDFAGDVLESNDDLLEELPGLDPHAVSDLYHAHQRGEERVGELYTLLTVLTMPVTEHVLENQTSDPVDDFHDQCGRCLKPEVVSVA</sequence>